<evidence type="ECO:0000313" key="3">
    <source>
        <dbReference type="EMBL" id="WEK35306.1"/>
    </source>
</evidence>
<keyword evidence="2" id="KW-0472">Membrane</keyword>
<gene>
    <name evidence="3" type="ORF">P0Y53_22675</name>
</gene>
<reference evidence="3" key="1">
    <citation type="submission" date="2023-03" db="EMBL/GenBank/DDBJ databases">
        <title>Andean soil-derived lignocellulolytic bacterial consortium as a source of novel taxa and putative plastic-active enzymes.</title>
        <authorList>
            <person name="Diaz-Garcia L."/>
            <person name="Chuvochina M."/>
            <person name="Feuerriegel G."/>
            <person name="Bunk B."/>
            <person name="Sproer C."/>
            <person name="Streit W.R."/>
            <person name="Rodriguez L.M."/>
            <person name="Overmann J."/>
            <person name="Jimenez D.J."/>
        </authorList>
    </citation>
    <scope>NUCLEOTIDE SEQUENCE</scope>
    <source>
        <strain evidence="3">MAG 7</strain>
    </source>
</reference>
<keyword evidence="2" id="KW-1133">Transmembrane helix</keyword>
<evidence type="ECO:0000256" key="1">
    <source>
        <dbReference type="SAM" id="Coils"/>
    </source>
</evidence>
<proteinExistence type="predicted"/>
<dbReference type="EMBL" id="CP119311">
    <property type="protein sequence ID" value="WEK35306.1"/>
    <property type="molecule type" value="Genomic_DNA"/>
</dbReference>
<sequence>MSRIEQFIREHRGEFDQEAPPAAGWKNIQQQLNPAPARGNGRLLPLTILRWSAAAAILVLAGLGVYHLVDRQPTAPTARTQENAKEKKLLQDINPEYATEVYHFTRLIELKQDQLKQIEKDNPDLYKTFTGDINKLDSSYNELKEELPTNPNREQLLEAMIENLKLQADLLNQQLQIIHQIKQAKQNKDDKII</sequence>
<keyword evidence="1" id="KW-0175">Coiled coil</keyword>
<keyword evidence="2" id="KW-0812">Transmembrane</keyword>
<feature type="coiled-coil region" evidence="1">
    <location>
        <begin position="154"/>
        <end position="181"/>
    </location>
</feature>
<dbReference type="AlphaFoldDB" id="A0AAJ5WNP4"/>
<organism evidence="3 4">
    <name type="scientific">Candidatus Pseudobacter hemicellulosilyticus</name>
    <dbReference type="NCBI Taxonomy" id="3121375"/>
    <lineage>
        <taxon>Bacteria</taxon>
        <taxon>Pseudomonadati</taxon>
        <taxon>Bacteroidota</taxon>
        <taxon>Chitinophagia</taxon>
        <taxon>Chitinophagales</taxon>
        <taxon>Chitinophagaceae</taxon>
        <taxon>Pseudobacter</taxon>
    </lineage>
</organism>
<name>A0AAJ5WNP4_9BACT</name>
<accession>A0AAJ5WNP4</accession>
<protein>
    <recommendedName>
        <fullName evidence="5">Anti-sigma factor</fullName>
    </recommendedName>
</protein>
<evidence type="ECO:0000256" key="2">
    <source>
        <dbReference type="SAM" id="Phobius"/>
    </source>
</evidence>
<dbReference type="Proteomes" id="UP001220610">
    <property type="component" value="Chromosome"/>
</dbReference>
<feature type="transmembrane region" description="Helical" evidence="2">
    <location>
        <begin position="48"/>
        <end position="69"/>
    </location>
</feature>
<evidence type="ECO:0000313" key="4">
    <source>
        <dbReference type="Proteomes" id="UP001220610"/>
    </source>
</evidence>
<evidence type="ECO:0008006" key="5">
    <source>
        <dbReference type="Google" id="ProtNLM"/>
    </source>
</evidence>